<gene>
    <name evidence="2" type="ORF">FRZ54_03450</name>
</gene>
<protein>
    <submittedName>
        <fullName evidence="2">Winged helix DNA-binding protein</fullName>
    </submittedName>
</protein>
<dbReference type="PRINTS" id="PR00598">
    <property type="entry name" value="HTHMARR"/>
</dbReference>
<dbReference type="GO" id="GO:0003677">
    <property type="term" value="F:DNA binding"/>
    <property type="evidence" value="ECO:0007669"/>
    <property type="project" value="UniProtKB-KW"/>
</dbReference>
<dbReference type="PANTHER" id="PTHR39515:SF2">
    <property type="entry name" value="HTH-TYPE TRANSCRIPTIONAL REGULATOR RV0880"/>
    <property type="match status" value="1"/>
</dbReference>
<proteinExistence type="predicted"/>
<dbReference type="GO" id="GO:0003700">
    <property type="term" value="F:DNA-binding transcription factor activity"/>
    <property type="evidence" value="ECO:0007669"/>
    <property type="project" value="InterPro"/>
</dbReference>
<dbReference type="InterPro" id="IPR036390">
    <property type="entry name" value="WH_DNA-bd_sf"/>
</dbReference>
<reference evidence="2 3" key="1">
    <citation type="journal article" date="2017" name="Curr. Microbiol.">
        <title>Mucilaginibacter ginsenosidivorans sp. nov., Isolated from Soil of Ginseng Field.</title>
        <authorList>
            <person name="Kim M.M."/>
            <person name="Siddiqi M.Z."/>
            <person name="Im W.T."/>
        </authorList>
    </citation>
    <scope>NUCLEOTIDE SEQUENCE [LARGE SCALE GENOMIC DNA]</scope>
    <source>
        <strain evidence="2 3">Gsoil 3017</strain>
    </source>
</reference>
<sequence>MTSNQDTQLATSLRNLLTRLVKKLRKESVTGRQLSLTERSSMALLQEYKQLLPSELASMEKITNQSMSQILGHLSGLGYVSRKGSETDKRKVLISLTPEGEKMLTQMRNERDEWLAKAIKESCTDEEQELLRRALLPLKKLVDMD</sequence>
<dbReference type="Pfam" id="PF13463">
    <property type="entry name" value="HTH_27"/>
    <property type="match status" value="1"/>
</dbReference>
<accession>A0A5B8UT96</accession>
<organism evidence="2 3">
    <name type="scientific">Mucilaginibacter ginsenosidivorans</name>
    <dbReference type="NCBI Taxonomy" id="398053"/>
    <lineage>
        <taxon>Bacteria</taxon>
        <taxon>Pseudomonadati</taxon>
        <taxon>Bacteroidota</taxon>
        <taxon>Sphingobacteriia</taxon>
        <taxon>Sphingobacteriales</taxon>
        <taxon>Sphingobacteriaceae</taxon>
        <taxon>Mucilaginibacter</taxon>
    </lineage>
</organism>
<dbReference type="KEGG" id="mgin:FRZ54_03450"/>
<evidence type="ECO:0000259" key="1">
    <source>
        <dbReference type="PROSITE" id="PS50995"/>
    </source>
</evidence>
<dbReference type="Gene3D" id="1.10.10.10">
    <property type="entry name" value="Winged helix-like DNA-binding domain superfamily/Winged helix DNA-binding domain"/>
    <property type="match status" value="1"/>
</dbReference>
<dbReference type="InterPro" id="IPR000835">
    <property type="entry name" value="HTH_MarR-typ"/>
</dbReference>
<feature type="domain" description="HTH marR-type" evidence="1">
    <location>
        <begin position="6"/>
        <end position="140"/>
    </location>
</feature>
<dbReference type="InterPro" id="IPR036388">
    <property type="entry name" value="WH-like_DNA-bd_sf"/>
</dbReference>
<dbReference type="SMART" id="SM00347">
    <property type="entry name" value="HTH_MARR"/>
    <property type="match status" value="1"/>
</dbReference>
<dbReference type="EMBL" id="CP042436">
    <property type="protein sequence ID" value="QEC61676.1"/>
    <property type="molecule type" value="Genomic_DNA"/>
</dbReference>
<dbReference type="RefSeq" id="WP_147030253.1">
    <property type="nucleotide sequence ID" value="NZ_CP042436.1"/>
</dbReference>
<dbReference type="OrthoDB" id="9804055at2"/>
<name>A0A5B8UT96_9SPHI</name>
<dbReference type="InterPro" id="IPR052526">
    <property type="entry name" value="HTH-type_Bedaq_tolerance"/>
</dbReference>
<keyword evidence="3" id="KW-1185">Reference proteome</keyword>
<keyword evidence="2" id="KW-0238">DNA-binding</keyword>
<dbReference type="AlphaFoldDB" id="A0A5B8UT96"/>
<dbReference type="PROSITE" id="PS50995">
    <property type="entry name" value="HTH_MARR_2"/>
    <property type="match status" value="1"/>
</dbReference>
<dbReference type="Proteomes" id="UP000321479">
    <property type="component" value="Chromosome"/>
</dbReference>
<evidence type="ECO:0000313" key="3">
    <source>
        <dbReference type="Proteomes" id="UP000321479"/>
    </source>
</evidence>
<evidence type="ECO:0000313" key="2">
    <source>
        <dbReference type="EMBL" id="QEC61676.1"/>
    </source>
</evidence>
<dbReference type="SUPFAM" id="SSF46785">
    <property type="entry name" value="Winged helix' DNA-binding domain"/>
    <property type="match status" value="1"/>
</dbReference>
<dbReference type="PANTHER" id="PTHR39515">
    <property type="entry name" value="CONSERVED PROTEIN"/>
    <property type="match status" value="1"/>
</dbReference>